<dbReference type="Gene3D" id="3.40.50.150">
    <property type="entry name" value="Vaccinia Virus protein VP39"/>
    <property type="match status" value="1"/>
</dbReference>
<organism evidence="3 4">
    <name type="scientific">Massilia cavernae</name>
    <dbReference type="NCBI Taxonomy" id="2320864"/>
    <lineage>
        <taxon>Bacteria</taxon>
        <taxon>Pseudomonadati</taxon>
        <taxon>Pseudomonadota</taxon>
        <taxon>Betaproteobacteria</taxon>
        <taxon>Burkholderiales</taxon>
        <taxon>Oxalobacteraceae</taxon>
        <taxon>Telluria group</taxon>
        <taxon>Massilia</taxon>
    </lineage>
</organism>
<feature type="domain" description="Methyltransferase" evidence="2">
    <location>
        <begin position="48"/>
        <end position="147"/>
    </location>
</feature>
<comment type="caution">
    <text evidence="3">The sequence shown here is derived from an EMBL/GenBank/DDBJ whole genome shotgun (WGS) entry which is preliminary data.</text>
</comment>
<evidence type="ECO:0000313" key="4">
    <source>
        <dbReference type="Proteomes" id="UP000284006"/>
    </source>
</evidence>
<keyword evidence="3" id="KW-0808">Transferase</keyword>
<dbReference type="InterPro" id="IPR041698">
    <property type="entry name" value="Methyltransf_25"/>
</dbReference>
<dbReference type="RefSeq" id="WP_119812137.1">
    <property type="nucleotide sequence ID" value="NZ_QYUP01000140.1"/>
</dbReference>
<dbReference type="GO" id="GO:0008168">
    <property type="term" value="F:methyltransferase activity"/>
    <property type="evidence" value="ECO:0007669"/>
    <property type="project" value="UniProtKB-KW"/>
</dbReference>
<evidence type="ECO:0000259" key="1">
    <source>
        <dbReference type="Pfam" id="PF10119"/>
    </source>
</evidence>
<dbReference type="GO" id="GO:0032259">
    <property type="term" value="P:methylation"/>
    <property type="evidence" value="ECO:0007669"/>
    <property type="project" value="UniProtKB-KW"/>
</dbReference>
<reference evidence="3 4" key="1">
    <citation type="submission" date="2018-09" db="EMBL/GenBank/DDBJ databases">
        <authorList>
            <person name="Zhu H."/>
        </authorList>
    </citation>
    <scope>NUCLEOTIDE SEQUENCE [LARGE SCALE GENOMIC DNA]</scope>
    <source>
        <strain evidence="3 4">K1S02-61</strain>
    </source>
</reference>
<dbReference type="OrthoDB" id="323463at2"/>
<feature type="domain" description="Methyltransferase regulatory" evidence="1">
    <location>
        <begin position="219"/>
        <end position="302"/>
    </location>
</feature>
<dbReference type="Proteomes" id="UP000284006">
    <property type="component" value="Unassembled WGS sequence"/>
</dbReference>
<evidence type="ECO:0000259" key="2">
    <source>
        <dbReference type="Pfam" id="PF13649"/>
    </source>
</evidence>
<dbReference type="CDD" id="cd02440">
    <property type="entry name" value="AdoMet_MTases"/>
    <property type="match status" value="1"/>
</dbReference>
<proteinExistence type="predicted"/>
<sequence>MDWTAGYASDIEYTAGFYREQAPFNLNFACVLNGIEPVDTSKPFTYFELGFGRGLTATVLAATAAHGRFYAADFNPAHVAGARQMAQEAKLDNLTLLENSFEELAEGQVADLPQFDFITLHGIYTWVTAENRRHIVKFIRRYLKPGGIVYLGYNAMPGWSVSLPLQRLIVEYADLHPNRSDVQVKAATDFIDKLDQAKAGYFEVAPALRQRLDTLKTANPNYLVHEYMHKHWQPMYFADVVRDLAEAKLDYAGSAEASSNFTALFLNEEKQAVINANPDPIFRQTVKDYFLNTAFRKDVFVRGARRMSQVRQTEWLLACGVALTVPRDEATLSLKLPEGNVNAKPEVYNPVLDALADGPKTIRELRSLPGLQQVPVPSLAQVVALLTSSGQANIFFGAADHKSVDSAAQMNRVLGSKARYGDEFQTLASPLLGSGVGAGLIDRLLFDALEHNVNPEDTAALAEHIWAILGSQGRQMLKDGKALTTAEENLSDIRDRVDTIVRTRLPLWRQLGIRR</sequence>
<dbReference type="InterPro" id="IPR029063">
    <property type="entry name" value="SAM-dependent_MTases_sf"/>
</dbReference>
<name>A0A418XGY6_9BURK</name>
<gene>
    <name evidence="3" type="ORF">D3872_18205</name>
</gene>
<dbReference type="SUPFAM" id="SSF53335">
    <property type="entry name" value="S-adenosyl-L-methionine-dependent methyltransferases"/>
    <property type="match status" value="1"/>
</dbReference>
<accession>A0A418XGY6</accession>
<keyword evidence="3" id="KW-0489">Methyltransferase</keyword>
<dbReference type="Pfam" id="PF13649">
    <property type="entry name" value="Methyltransf_25"/>
    <property type="match status" value="1"/>
</dbReference>
<evidence type="ECO:0000313" key="3">
    <source>
        <dbReference type="EMBL" id="RJG11732.1"/>
    </source>
</evidence>
<keyword evidence="4" id="KW-1185">Reference proteome</keyword>
<dbReference type="EMBL" id="QYUP01000140">
    <property type="protein sequence ID" value="RJG11732.1"/>
    <property type="molecule type" value="Genomic_DNA"/>
</dbReference>
<protein>
    <submittedName>
        <fullName evidence="3">Methyltransferase domain-containing protein</fullName>
    </submittedName>
</protein>
<dbReference type="Pfam" id="PF10119">
    <property type="entry name" value="MethyTransf_Reg"/>
    <property type="match status" value="1"/>
</dbReference>
<dbReference type="InterPro" id="IPR018773">
    <property type="entry name" value="MeTrfase_reg_dom_prd"/>
</dbReference>
<dbReference type="AlphaFoldDB" id="A0A418XGY6"/>